<gene>
    <name evidence="2" type="ORF">DCF17_03525</name>
</gene>
<dbReference type="SUPFAM" id="SSF143011">
    <property type="entry name" value="RelE-like"/>
    <property type="match status" value="1"/>
</dbReference>
<dbReference type="PANTHER" id="PTHR38813">
    <property type="match status" value="1"/>
</dbReference>
<accession>A0A2W4YCX6</accession>
<name>A0A2W4YCX6_9CYAN</name>
<sequence length="88" mass="10430">MPYSVIVSKSVQKQIVQLPASVKLKIQEKILALKSEPRPSGALKLKGYDHQYRLRVGDYRIRYEIFDEELKIQVLQCKHRREVYRDKS</sequence>
<reference evidence="2 3" key="2">
    <citation type="submission" date="2018-06" db="EMBL/GenBank/DDBJ databases">
        <title>Metagenomic assembly of (sub)arctic Cyanobacteria and their associated microbiome from non-axenic cultures.</title>
        <authorList>
            <person name="Baurain D."/>
        </authorList>
    </citation>
    <scope>NUCLEOTIDE SEQUENCE [LARGE SCALE GENOMIC DNA]</scope>
    <source>
        <strain evidence="2">ULC041bin1</strain>
    </source>
</reference>
<dbReference type="Gene3D" id="3.30.2310.20">
    <property type="entry name" value="RelE-like"/>
    <property type="match status" value="1"/>
</dbReference>
<dbReference type="EMBL" id="QBMN01000015">
    <property type="protein sequence ID" value="PZO44705.1"/>
    <property type="molecule type" value="Genomic_DNA"/>
</dbReference>
<reference evidence="3" key="1">
    <citation type="submission" date="2018-04" db="EMBL/GenBank/DDBJ databases">
        <authorList>
            <person name="Cornet L."/>
        </authorList>
    </citation>
    <scope>NUCLEOTIDE SEQUENCE [LARGE SCALE GENOMIC DNA]</scope>
</reference>
<dbReference type="Proteomes" id="UP000249081">
    <property type="component" value="Unassembled WGS sequence"/>
</dbReference>
<dbReference type="PANTHER" id="PTHR38813:SF1">
    <property type="entry name" value="TOXIN RELE1-RELATED"/>
    <property type="match status" value="1"/>
</dbReference>
<dbReference type="InterPro" id="IPR035093">
    <property type="entry name" value="RelE/ParE_toxin_dom_sf"/>
</dbReference>
<proteinExistence type="predicted"/>
<dbReference type="InterPro" id="IPR052747">
    <property type="entry name" value="TA_system_RelE_toxin"/>
</dbReference>
<keyword evidence="1" id="KW-1277">Toxin-antitoxin system</keyword>
<dbReference type="InterPro" id="IPR007712">
    <property type="entry name" value="RelE/ParE_toxin"/>
</dbReference>
<dbReference type="AlphaFoldDB" id="A0A2W4YCX6"/>
<evidence type="ECO:0000313" key="2">
    <source>
        <dbReference type="EMBL" id="PZO44705.1"/>
    </source>
</evidence>
<evidence type="ECO:0000313" key="3">
    <source>
        <dbReference type="Proteomes" id="UP000249081"/>
    </source>
</evidence>
<organism evidence="2 3">
    <name type="scientific">Shackletoniella antarctica</name>
    <dbReference type="NCBI Taxonomy" id="268115"/>
    <lineage>
        <taxon>Bacteria</taxon>
        <taxon>Bacillati</taxon>
        <taxon>Cyanobacteriota</taxon>
        <taxon>Cyanophyceae</taxon>
        <taxon>Oculatellales</taxon>
        <taxon>Oculatellaceae</taxon>
        <taxon>Shackletoniella</taxon>
    </lineage>
</organism>
<evidence type="ECO:0000256" key="1">
    <source>
        <dbReference type="ARBA" id="ARBA00022649"/>
    </source>
</evidence>
<comment type="caution">
    <text evidence="2">The sequence shown here is derived from an EMBL/GenBank/DDBJ whole genome shotgun (WGS) entry which is preliminary data.</text>
</comment>
<dbReference type="Pfam" id="PF05016">
    <property type="entry name" value="ParE_toxin"/>
    <property type="match status" value="1"/>
</dbReference>
<protein>
    <submittedName>
        <fullName evidence="2">Type II toxin-antitoxin system mRNA interferase toxin, RelE/StbE family</fullName>
    </submittedName>
</protein>